<reference evidence="2" key="1">
    <citation type="submission" date="2015-01" db="EMBL/GenBank/DDBJ databases">
        <authorList>
            <person name="Aksoy S."/>
            <person name="Warren W."/>
            <person name="Wilson R.K."/>
        </authorList>
    </citation>
    <scope>NUCLEOTIDE SEQUENCE [LARGE SCALE GENOMIC DNA]</scope>
    <source>
        <strain evidence="2">IAEA</strain>
    </source>
</reference>
<dbReference type="VEuPathDB" id="VectorBase:GPPI013817"/>
<dbReference type="EnsemblMetazoa" id="GPPI013817-RA">
    <property type="protein sequence ID" value="GPPI013817-PA"/>
    <property type="gene ID" value="GPPI013817"/>
</dbReference>
<proteinExistence type="predicted"/>
<accession>A0A1B0AZF9</accession>
<name>A0A1B0AZF9_9MUSC</name>
<protein>
    <submittedName>
        <fullName evidence="1">Uncharacterized protein</fullName>
    </submittedName>
</protein>
<dbReference type="Proteomes" id="UP000092460">
    <property type="component" value="Unassembled WGS sequence"/>
</dbReference>
<sequence>MQNYTVCYPPCSTSNLAVNGMAGNMPPFQGQLSSANYQPAQIMNNFQNFPCAYSNGFPANGTSTLSTLPISDVYEAEYSNGCEEFLIVYTDLNEGFPNSWNNPLCILNSNNQCNVHLCPVSPVVPVSPASSIEQYKVNSLSINNFHPYAINQLVEQEQYSFNHF</sequence>
<dbReference type="AlphaFoldDB" id="A0A1B0AZF9"/>
<evidence type="ECO:0000313" key="1">
    <source>
        <dbReference type="EnsemblMetazoa" id="GPPI013817-PA"/>
    </source>
</evidence>
<evidence type="ECO:0000313" key="2">
    <source>
        <dbReference type="Proteomes" id="UP000092460"/>
    </source>
</evidence>
<reference evidence="1" key="2">
    <citation type="submission" date="2020-05" db="UniProtKB">
        <authorList>
            <consortium name="EnsemblMetazoa"/>
        </authorList>
    </citation>
    <scope>IDENTIFICATION</scope>
    <source>
        <strain evidence="1">IAEA</strain>
    </source>
</reference>
<keyword evidence="2" id="KW-1185">Reference proteome</keyword>
<organism evidence="1 2">
    <name type="scientific">Glossina palpalis gambiensis</name>
    <dbReference type="NCBI Taxonomy" id="67801"/>
    <lineage>
        <taxon>Eukaryota</taxon>
        <taxon>Metazoa</taxon>
        <taxon>Ecdysozoa</taxon>
        <taxon>Arthropoda</taxon>
        <taxon>Hexapoda</taxon>
        <taxon>Insecta</taxon>
        <taxon>Pterygota</taxon>
        <taxon>Neoptera</taxon>
        <taxon>Endopterygota</taxon>
        <taxon>Diptera</taxon>
        <taxon>Brachycera</taxon>
        <taxon>Muscomorpha</taxon>
        <taxon>Hippoboscoidea</taxon>
        <taxon>Glossinidae</taxon>
        <taxon>Glossina</taxon>
    </lineage>
</organism>
<dbReference type="EMBL" id="JXJN01006270">
    <property type="status" value="NOT_ANNOTATED_CDS"/>
    <property type="molecule type" value="Genomic_DNA"/>
</dbReference>